<dbReference type="Pfam" id="PF15299">
    <property type="entry name" value="ALS2CR8"/>
    <property type="match status" value="1"/>
</dbReference>
<sequence length="519" mass="59329">MDDDTWRHLWTPVSQDVMCGWVSTIGEAEAVRRAFEIKKSITYVSGKKESTFGKIDIEINEKSRVRFHDIGEPSLIPYNGMPFVIIGRCERNCLYGKDKHQKMKREKRDKKAALLKGDPYLQKKYSMRRTRKRNCPAKIIMKDVIFFPDYQLKEDTEKRRRRCSENLRDDLSDKLVHNKLRRIYILLPKDEDHQSTHPIGQDHQSTHPIGQDHQSTHPIGQDHQSTHPIGQDHQSTYPIDQDHQSTHPIGQDHQSTHPIGQDHQSTYPIGQDHQSTHPIDQDHQSTHPIGQDHQSAHPIDQDHQSTYPIDQDHQSTHPIGQDHQSTYPIGQDHQSTHPIGQDHQSTYPIGQDHQSAHPIGQNHQSTHPIGQDHQSTHPIGQDHQSTQPIGQEHLSTYPIGQVNIKLNQVSGTITTDGLAYEDDTDEESHCEAVPVLDVDVPSVKGIPGSKLRALAIRCREKLSVIQNATYVCQEESTMEHLYKLLDKAATCMSSTLQRDDDFIKTPEVKVKKRKRLIVI</sequence>
<name>A0A8B8D040_CRAVI</name>
<dbReference type="KEGG" id="cvn:111123067"/>
<evidence type="ECO:0000313" key="3">
    <source>
        <dbReference type="RefSeq" id="XP_022320864.1"/>
    </source>
</evidence>
<keyword evidence="2" id="KW-1185">Reference proteome</keyword>
<dbReference type="InterPro" id="IPR029309">
    <property type="entry name" value="CaRF"/>
</dbReference>
<evidence type="ECO:0000313" key="2">
    <source>
        <dbReference type="Proteomes" id="UP000694844"/>
    </source>
</evidence>
<dbReference type="GeneID" id="111123067"/>
<dbReference type="PANTHER" id="PTHR47456:SF1">
    <property type="entry name" value="PHD-TYPE DOMAIN-CONTAINING PROTEIN"/>
    <property type="match status" value="1"/>
</dbReference>
<accession>A0A8B8D040</accession>
<dbReference type="Proteomes" id="UP000694844">
    <property type="component" value="Chromosome 3"/>
</dbReference>
<feature type="region of interest" description="Disordered" evidence="1">
    <location>
        <begin position="191"/>
        <end position="387"/>
    </location>
</feature>
<reference evidence="3" key="1">
    <citation type="submission" date="2025-08" db="UniProtKB">
        <authorList>
            <consortium name="RefSeq"/>
        </authorList>
    </citation>
    <scope>IDENTIFICATION</scope>
    <source>
        <tissue evidence="3">Whole sample</tissue>
    </source>
</reference>
<feature type="compositionally biased region" description="Polar residues" evidence="1">
    <location>
        <begin position="361"/>
        <end position="387"/>
    </location>
</feature>
<protein>
    <submittedName>
        <fullName evidence="3">Uncharacterized protein LOC111123067</fullName>
    </submittedName>
</protein>
<feature type="compositionally biased region" description="Polar residues" evidence="1">
    <location>
        <begin position="316"/>
        <end position="348"/>
    </location>
</feature>
<dbReference type="OrthoDB" id="6113703at2759"/>
<proteinExistence type="predicted"/>
<feature type="compositionally biased region" description="Polar residues" evidence="1">
    <location>
        <begin position="196"/>
        <end position="238"/>
    </location>
</feature>
<evidence type="ECO:0000256" key="1">
    <source>
        <dbReference type="SAM" id="MobiDB-lite"/>
    </source>
</evidence>
<dbReference type="PANTHER" id="PTHR47456">
    <property type="entry name" value="PHD-TYPE DOMAIN-CONTAINING PROTEIN"/>
    <property type="match status" value="1"/>
</dbReference>
<gene>
    <name evidence="3" type="primary">LOC111123067</name>
</gene>
<dbReference type="RefSeq" id="XP_022320864.1">
    <property type="nucleotide sequence ID" value="XM_022465156.1"/>
</dbReference>
<feature type="compositionally biased region" description="Polar residues" evidence="1">
    <location>
        <begin position="246"/>
        <end position="278"/>
    </location>
</feature>
<dbReference type="AlphaFoldDB" id="A0A8B8D040"/>
<dbReference type="GO" id="GO:0003700">
    <property type="term" value="F:DNA-binding transcription factor activity"/>
    <property type="evidence" value="ECO:0007669"/>
    <property type="project" value="InterPro"/>
</dbReference>
<organism evidence="2 3">
    <name type="scientific">Crassostrea virginica</name>
    <name type="common">Eastern oyster</name>
    <dbReference type="NCBI Taxonomy" id="6565"/>
    <lineage>
        <taxon>Eukaryota</taxon>
        <taxon>Metazoa</taxon>
        <taxon>Spiralia</taxon>
        <taxon>Lophotrochozoa</taxon>
        <taxon>Mollusca</taxon>
        <taxon>Bivalvia</taxon>
        <taxon>Autobranchia</taxon>
        <taxon>Pteriomorphia</taxon>
        <taxon>Ostreida</taxon>
        <taxon>Ostreoidea</taxon>
        <taxon>Ostreidae</taxon>
        <taxon>Crassostrea</taxon>
    </lineage>
</organism>